<evidence type="ECO:0000313" key="3">
    <source>
        <dbReference type="Proteomes" id="UP000317835"/>
    </source>
</evidence>
<dbReference type="Proteomes" id="UP000317835">
    <property type="component" value="Chromosome"/>
</dbReference>
<organism evidence="2 3">
    <name type="scientific">Tautonia plasticadhaerens</name>
    <dbReference type="NCBI Taxonomy" id="2527974"/>
    <lineage>
        <taxon>Bacteria</taxon>
        <taxon>Pseudomonadati</taxon>
        <taxon>Planctomycetota</taxon>
        <taxon>Planctomycetia</taxon>
        <taxon>Isosphaerales</taxon>
        <taxon>Isosphaeraceae</taxon>
        <taxon>Tautonia</taxon>
    </lineage>
</organism>
<dbReference type="AlphaFoldDB" id="A0A518H994"/>
<dbReference type="InterPro" id="IPR011465">
    <property type="entry name" value="DUF1571"/>
</dbReference>
<protein>
    <recommendedName>
        <fullName evidence="4">DUF1571 domain-containing protein</fullName>
    </recommendedName>
</protein>
<dbReference type="Pfam" id="PF07608">
    <property type="entry name" value="DUF1571"/>
    <property type="match status" value="1"/>
</dbReference>
<proteinExistence type="predicted"/>
<feature type="compositionally biased region" description="Basic and acidic residues" evidence="1">
    <location>
        <begin position="94"/>
        <end position="115"/>
    </location>
</feature>
<evidence type="ECO:0000256" key="1">
    <source>
        <dbReference type="SAM" id="MobiDB-lite"/>
    </source>
</evidence>
<feature type="region of interest" description="Disordered" evidence="1">
    <location>
        <begin position="46"/>
        <end position="159"/>
    </location>
</feature>
<evidence type="ECO:0008006" key="4">
    <source>
        <dbReference type="Google" id="ProtNLM"/>
    </source>
</evidence>
<sequence>MAADRKTSSRVDRSIRSVSAIATITLLMNDFGPAAWAANADKSVQFYSTASPPPGYSGLTPEAPAPVTVPITGDDPADPFAGAEPAESPASDPPDEREPISKSDEVVPTDDDPHPKIPGIEPAPMRLASTDPFDRVPPASEQPPVAGATASPDGAEADPISTAKARLAACRSRFQSVRDYTCTFIKRERIDGRLSSYEVMTMKARTGPQSVYFKFRRPNAGREAIYVHGRNGGKAIVHDVGIGRLVAGSLHLDPDSRRAMDGNRHPITEAGIGFMIDTLLEGWHREMNPLDTVVTIREGVLVNKRPSTMIICNHPQRSPHFVFHEVRLYIDSELGLPTRFEAYDWPRGSGEAPPLVEEYTYTDLRLNVGLTDHDFSPSNKAYSFGRF</sequence>
<keyword evidence="3" id="KW-1185">Reference proteome</keyword>
<evidence type="ECO:0000313" key="2">
    <source>
        <dbReference type="EMBL" id="QDV37306.1"/>
    </source>
</evidence>
<dbReference type="EMBL" id="CP036426">
    <property type="protein sequence ID" value="QDV37306.1"/>
    <property type="molecule type" value="Genomic_DNA"/>
</dbReference>
<accession>A0A518H994</accession>
<gene>
    <name evidence="2" type="ORF">ElP_52410</name>
</gene>
<dbReference type="KEGG" id="tpla:ElP_52410"/>
<reference evidence="2 3" key="1">
    <citation type="submission" date="2019-02" db="EMBL/GenBank/DDBJ databases">
        <title>Deep-cultivation of Planctomycetes and their phenomic and genomic characterization uncovers novel biology.</title>
        <authorList>
            <person name="Wiegand S."/>
            <person name="Jogler M."/>
            <person name="Boedeker C."/>
            <person name="Pinto D."/>
            <person name="Vollmers J."/>
            <person name="Rivas-Marin E."/>
            <person name="Kohn T."/>
            <person name="Peeters S.H."/>
            <person name="Heuer A."/>
            <person name="Rast P."/>
            <person name="Oberbeckmann S."/>
            <person name="Bunk B."/>
            <person name="Jeske O."/>
            <person name="Meyerdierks A."/>
            <person name="Storesund J.E."/>
            <person name="Kallscheuer N."/>
            <person name="Luecker S."/>
            <person name="Lage O.M."/>
            <person name="Pohl T."/>
            <person name="Merkel B.J."/>
            <person name="Hornburger P."/>
            <person name="Mueller R.-W."/>
            <person name="Bruemmer F."/>
            <person name="Labrenz M."/>
            <person name="Spormann A.M."/>
            <person name="Op den Camp H."/>
            <person name="Overmann J."/>
            <person name="Amann R."/>
            <person name="Jetten M.S.M."/>
            <person name="Mascher T."/>
            <person name="Medema M.H."/>
            <person name="Devos D.P."/>
            <person name="Kaster A.-K."/>
            <person name="Ovreas L."/>
            <person name="Rohde M."/>
            <person name="Galperin M.Y."/>
            <person name="Jogler C."/>
        </authorList>
    </citation>
    <scope>NUCLEOTIDE SEQUENCE [LARGE SCALE GENOMIC DNA]</scope>
    <source>
        <strain evidence="2 3">ElP</strain>
    </source>
</reference>
<name>A0A518H994_9BACT</name>